<feature type="compositionally biased region" description="Polar residues" evidence="1">
    <location>
        <begin position="91"/>
        <end position="100"/>
    </location>
</feature>
<feature type="compositionally biased region" description="Low complexity" evidence="1">
    <location>
        <begin position="62"/>
        <end position="90"/>
    </location>
</feature>
<name>A0A834M8P2_RHYFE</name>
<evidence type="ECO:0000256" key="1">
    <source>
        <dbReference type="SAM" id="MobiDB-lite"/>
    </source>
</evidence>
<feature type="region of interest" description="Disordered" evidence="1">
    <location>
        <begin position="62"/>
        <end position="140"/>
    </location>
</feature>
<dbReference type="EMBL" id="JAACXV010013782">
    <property type="protein sequence ID" value="KAF7272356.1"/>
    <property type="molecule type" value="Genomic_DNA"/>
</dbReference>
<proteinExistence type="predicted"/>
<protein>
    <submittedName>
        <fullName evidence="2">Uncharacterized protein</fullName>
    </submittedName>
</protein>
<sequence length="152" mass="16175">MSTSKSCSNEFHSGNSPKIDGVALKIALLHKKGDINRTPEAALPKIGGKVSVLVVERPNTRRGCGRWTAAATATAPSSRSSPASRMRATSLGSCKSSQHTPWLGDGEGPPRDPRSTTLQRRGTRVSATERRTTPKNSLAPSFAISLSPSVYY</sequence>
<reference evidence="2" key="1">
    <citation type="submission" date="2020-08" db="EMBL/GenBank/DDBJ databases">
        <title>Genome sequencing and assembly of the red palm weevil Rhynchophorus ferrugineus.</title>
        <authorList>
            <person name="Dias G.B."/>
            <person name="Bergman C.M."/>
            <person name="Manee M."/>
        </authorList>
    </citation>
    <scope>NUCLEOTIDE SEQUENCE</scope>
    <source>
        <strain evidence="2">AA-2017</strain>
        <tissue evidence="2">Whole larva</tissue>
    </source>
</reference>
<keyword evidence="3" id="KW-1185">Reference proteome</keyword>
<evidence type="ECO:0000313" key="2">
    <source>
        <dbReference type="EMBL" id="KAF7272356.1"/>
    </source>
</evidence>
<comment type="caution">
    <text evidence="2">The sequence shown here is derived from an EMBL/GenBank/DDBJ whole genome shotgun (WGS) entry which is preliminary data.</text>
</comment>
<dbReference type="Proteomes" id="UP000625711">
    <property type="component" value="Unassembled WGS sequence"/>
</dbReference>
<dbReference type="AlphaFoldDB" id="A0A834M8P2"/>
<organism evidence="2 3">
    <name type="scientific">Rhynchophorus ferrugineus</name>
    <name type="common">Red palm weevil</name>
    <name type="synonym">Curculio ferrugineus</name>
    <dbReference type="NCBI Taxonomy" id="354439"/>
    <lineage>
        <taxon>Eukaryota</taxon>
        <taxon>Metazoa</taxon>
        <taxon>Ecdysozoa</taxon>
        <taxon>Arthropoda</taxon>
        <taxon>Hexapoda</taxon>
        <taxon>Insecta</taxon>
        <taxon>Pterygota</taxon>
        <taxon>Neoptera</taxon>
        <taxon>Endopterygota</taxon>
        <taxon>Coleoptera</taxon>
        <taxon>Polyphaga</taxon>
        <taxon>Cucujiformia</taxon>
        <taxon>Curculionidae</taxon>
        <taxon>Dryophthorinae</taxon>
        <taxon>Rhynchophorus</taxon>
    </lineage>
</organism>
<gene>
    <name evidence="2" type="ORF">GWI33_014844</name>
</gene>
<accession>A0A834M8P2</accession>
<evidence type="ECO:0000313" key="3">
    <source>
        <dbReference type="Proteomes" id="UP000625711"/>
    </source>
</evidence>